<sequence>MAADKALDEESERHKYYMSVTEDEIRRGIINATDQEKHCFWFKRVITDIDDKIEDSNTGKFIDKTWGNPSSVDKPAQQLLGKLREKDLPKALTSSNVIRYDVKWHRNGIDPSASQEHAQYIEKLCTDLYDTLTDRINRGIEEDQSTNTEDHLTEELFQHGSFCKRKCELFHGRDEFLTTVKETIKERSNCRVAWRIRLRKDLLDGQGCHGNEEMAW</sequence>
<evidence type="ECO:0000313" key="2">
    <source>
        <dbReference type="Proteomes" id="UP001163046"/>
    </source>
</evidence>
<dbReference type="PANTHER" id="PTHR19871">
    <property type="entry name" value="BETA TRANSDUCIN-RELATED PROTEIN"/>
    <property type="match status" value="1"/>
</dbReference>
<accession>A0A9W9Z7B0</accession>
<dbReference type="AlphaFoldDB" id="A0A9W9Z7B0"/>
<reference evidence="1" key="1">
    <citation type="submission" date="2023-01" db="EMBL/GenBank/DDBJ databases">
        <title>Genome assembly of the deep-sea coral Lophelia pertusa.</title>
        <authorList>
            <person name="Herrera S."/>
            <person name="Cordes E."/>
        </authorList>
    </citation>
    <scope>NUCLEOTIDE SEQUENCE</scope>
    <source>
        <strain evidence="1">USNM1676648</strain>
        <tissue evidence="1">Polyp</tissue>
    </source>
</reference>
<name>A0A9W9Z7B0_9CNID</name>
<dbReference type="PANTHER" id="PTHR19871:SF14">
    <property type="entry name" value="DUF4062 DOMAIN-CONTAINING PROTEIN"/>
    <property type="match status" value="1"/>
</dbReference>
<evidence type="ECO:0000313" key="1">
    <source>
        <dbReference type="EMBL" id="KAJ7375739.1"/>
    </source>
</evidence>
<comment type="caution">
    <text evidence="1">The sequence shown here is derived from an EMBL/GenBank/DDBJ whole genome shotgun (WGS) entry which is preliminary data.</text>
</comment>
<gene>
    <name evidence="1" type="ORF">OS493_039208</name>
</gene>
<proteinExistence type="predicted"/>
<organism evidence="1 2">
    <name type="scientific">Desmophyllum pertusum</name>
    <dbReference type="NCBI Taxonomy" id="174260"/>
    <lineage>
        <taxon>Eukaryota</taxon>
        <taxon>Metazoa</taxon>
        <taxon>Cnidaria</taxon>
        <taxon>Anthozoa</taxon>
        <taxon>Hexacorallia</taxon>
        <taxon>Scleractinia</taxon>
        <taxon>Caryophylliina</taxon>
        <taxon>Caryophylliidae</taxon>
        <taxon>Desmophyllum</taxon>
    </lineage>
</organism>
<dbReference type="Proteomes" id="UP001163046">
    <property type="component" value="Unassembled WGS sequence"/>
</dbReference>
<keyword evidence="2" id="KW-1185">Reference proteome</keyword>
<dbReference type="OrthoDB" id="5987247at2759"/>
<protein>
    <submittedName>
        <fullName evidence="1">Uncharacterized protein</fullName>
    </submittedName>
</protein>
<dbReference type="EMBL" id="MU826514">
    <property type="protein sequence ID" value="KAJ7375739.1"/>
    <property type="molecule type" value="Genomic_DNA"/>
</dbReference>
<dbReference type="InterPro" id="IPR052752">
    <property type="entry name" value="NACHT-WD_repeat"/>
</dbReference>